<comment type="caution">
    <text evidence="1">The sequence shown here is derived from an EMBL/GenBank/DDBJ whole genome shotgun (WGS) entry which is preliminary data.</text>
</comment>
<reference evidence="1 2" key="1">
    <citation type="submission" date="2023-07" db="EMBL/GenBank/DDBJ databases">
        <title>Sorghum-associated microbial communities from plants grown in Nebraska, USA.</title>
        <authorList>
            <person name="Schachtman D."/>
        </authorList>
    </citation>
    <scope>NUCLEOTIDE SEQUENCE [LARGE SCALE GENOMIC DNA]</scope>
    <source>
        <strain evidence="1 2">BE57</strain>
    </source>
</reference>
<accession>A0ABU1R8J9</accession>
<keyword evidence="2" id="KW-1185">Reference proteome</keyword>
<sequence length="368" mass="43128">MVNENEGSKGEFFVSRIDRSVADNLNDIRTSFGDDAGVVKDFIVFVSKNMKRDLFGYTKFTLQDFCKETGRNRQDLAKRHPYFVSNPKAVVPEYHGHQFVSVFDYSLFLMLQRNIIFAKTYTVNTKDEVIQLENFPILKDIKLNMDRASNTVKIYEIRISDQWMDGFISRYYTLETNGYRMIGKGRGGDGRKSLYLILQRTRHQCLSQNQTIARFSVDYLAHLAEVDVEENRFRKRAVKRMLDLFLQKDAMPFSYRFVKADRAKVNQEEYWVEINFAPSSQIPPVAEDHGDHVFYNSLVRDLKKRFKLMYSDVVIEDEKDHFQRWLTNHKVDLDVKVDVLIAAYNKAYSAQMTKIQAKQYIRQGGLIS</sequence>
<evidence type="ECO:0008006" key="3">
    <source>
        <dbReference type="Google" id="ProtNLM"/>
    </source>
</evidence>
<gene>
    <name evidence="1" type="ORF">J2W84_006814</name>
</gene>
<dbReference type="RefSeq" id="WP_309993625.1">
    <property type="nucleotide sequence ID" value="NZ_JAVDTI010000012.1"/>
</dbReference>
<evidence type="ECO:0000313" key="2">
    <source>
        <dbReference type="Proteomes" id="UP001264980"/>
    </source>
</evidence>
<organism evidence="1 2">
    <name type="scientific">Dyadobacter fermentans</name>
    <dbReference type="NCBI Taxonomy" id="94254"/>
    <lineage>
        <taxon>Bacteria</taxon>
        <taxon>Pseudomonadati</taxon>
        <taxon>Bacteroidota</taxon>
        <taxon>Cytophagia</taxon>
        <taxon>Cytophagales</taxon>
        <taxon>Spirosomataceae</taxon>
        <taxon>Dyadobacter</taxon>
    </lineage>
</organism>
<name>A0ABU1R8J9_9BACT</name>
<protein>
    <recommendedName>
        <fullName evidence="3">Replication initiation protein</fullName>
    </recommendedName>
</protein>
<evidence type="ECO:0000313" key="1">
    <source>
        <dbReference type="EMBL" id="MDR6809738.1"/>
    </source>
</evidence>
<dbReference type="EMBL" id="JAVDTI010000012">
    <property type="protein sequence ID" value="MDR6809738.1"/>
    <property type="molecule type" value="Genomic_DNA"/>
</dbReference>
<proteinExistence type="predicted"/>
<dbReference type="Proteomes" id="UP001264980">
    <property type="component" value="Unassembled WGS sequence"/>
</dbReference>